<name>A0ABR5AAJ1_9BACL</name>
<keyword evidence="3" id="KW-1133">Transmembrane helix</keyword>
<feature type="transmembrane region" description="Helical" evidence="3">
    <location>
        <begin position="88"/>
        <end position="107"/>
    </location>
</feature>
<reference evidence="5 6" key="1">
    <citation type="submission" date="2014-12" db="EMBL/GenBank/DDBJ databases">
        <title>Draft genome sequence of Paenibacillus kamchatkensis strain B-2647.</title>
        <authorList>
            <person name="Karlyshev A.V."/>
            <person name="Kudryashova E.B."/>
        </authorList>
    </citation>
    <scope>NUCLEOTIDE SEQUENCE [LARGE SCALE GENOMIC DNA]</scope>
    <source>
        <strain evidence="5 6">VKM B-2647</strain>
    </source>
</reference>
<evidence type="ECO:0000256" key="1">
    <source>
        <dbReference type="ARBA" id="ARBA00024353"/>
    </source>
</evidence>
<accession>A0ABR5AAJ1</accession>
<dbReference type="InterPro" id="IPR041916">
    <property type="entry name" value="Anti_sigma_zinc_sf"/>
</dbReference>
<sequence>MNCRDAIPLMHEYLDGDLPGTEAAKLKEHMLACRDCRAMFEQFEKTEALVRSLTPAPVPDDLTPKIMSGIPKPRRRSGWLRWVRRHPAVSVAAVFVAVMLVSFASLWNQDAELAVKGADLDQVQIHGHTVIVPQGRTVHGNLVVENGEVRVDGEVTGNLTVIDGTVNMASTAHIAGQIKQVDQALDYVWYKLNEWAGLIAR</sequence>
<dbReference type="Proteomes" id="UP000031967">
    <property type="component" value="Unassembled WGS sequence"/>
</dbReference>
<organism evidence="5 6">
    <name type="scientific">Gordoniibacillus kamchatkensis</name>
    <dbReference type="NCBI Taxonomy" id="1590651"/>
    <lineage>
        <taxon>Bacteria</taxon>
        <taxon>Bacillati</taxon>
        <taxon>Bacillota</taxon>
        <taxon>Bacilli</taxon>
        <taxon>Bacillales</taxon>
        <taxon>Paenibacillaceae</taxon>
        <taxon>Gordoniibacillus</taxon>
    </lineage>
</organism>
<gene>
    <name evidence="5" type="ORF">SD70_29285</name>
</gene>
<evidence type="ECO:0000256" key="3">
    <source>
        <dbReference type="SAM" id="Phobius"/>
    </source>
</evidence>
<comment type="caution">
    <text evidence="5">The sequence shown here is derived from an EMBL/GenBank/DDBJ whole genome shotgun (WGS) entry which is preliminary data.</text>
</comment>
<dbReference type="Pfam" id="PF13490">
    <property type="entry name" value="zf-HC2"/>
    <property type="match status" value="1"/>
</dbReference>
<proteinExistence type="inferred from homology"/>
<dbReference type="RefSeq" id="WP_041052097.1">
    <property type="nucleotide sequence ID" value="NZ_JXAK01000083.1"/>
</dbReference>
<dbReference type="InterPro" id="IPR027383">
    <property type="entry name" value="Znf_put"/>
</dbReference>
<keyword evidence="6" id="KW-1185">Reference proteome</keyword>
<evidence type="ECO:0000313" key="6">
    <source>
        <dbReference type="Proteomes" id="UP000031967"/>
    </source>
</evidence>
<feature type="domain" description="Putative zinc-finger" evidence="4">
    <location>
        <begin position="3"/>
        <end position="37"/>
    </location>
</feature>
<evidence type="ECO:0000259" key="4">
    <source>
        <dbReference type="Pfam" id="PF13490"/>
    </source>
</evidence>
<evidence type="ECO:0000313" key="5">
    <source>
        <dbReference type="EMBL" id="KIL37997.1"/>
    </source>
</evidence>
<dbReference type="EMBL" id="JXAK01000083">
    <property type="protein sequence ID" value="KIL37997.1"/>
    <property type="molecule type" value="Genomic_DNA"/>
</dbReference>
<evidence type="ECO:0000256" key="2">
    <source>
        <dbReference type="ARBA" id="ARBA00024438"/>
    </source>
</evidence>
<dbReference type="Gene3D" id="1.10.10.1320">
    <property type="entry name" value="Anti-sigma factor, zinc-finger domain"/>
    <property type="match status" value="1"/>
</dbReference>
<keyword evidence="3" id="KW-0472">Membrane</keyword>
<comment type="similarity">
    <text evidence="1">Belongs to the zinc-associated anti-sigma factor (ZAS) superfamily. Anti-sigma-W factor family.</text>
</comment>
<keyword evidence="3" id="KW-0812">Transmembrane</keyword>
<protein>
    <recommendedName>
        <fullName evidence="2">Anti-sigma-W factor RsiW</fullName>
    </recommendedName>
</protein>